<dbReference type="EMBL" id="JAABOA010000042">
    <property type="protein sequence ID" value="KAF9586352.1"/>
    <property type="molecule type" value="Genomic_DNA"/>
</dbReference>
<comment type="caution">
    <text evidence="2">The sequence shown here is derived from an EMBL/GenBank/DDBJ whole genome shotgun (WGS) entry which is preliminary data.</text>
</comment>
<evidence type="ECO:0000313" key="2">
    <source>
        <dbReference type="EMBL" id="KAF9586352.1"/>
    </source>
</evidence>
<dbReference type="AlphaFoldDB" id="A0A9P6G3E4"/>
<gene>
    <name evidence="2" type="ORF">BGW38_006554</name>
</gene>
<reference evidence="2" key="1">
    <citation type="journal article" date="2020" name="Fungal Divers.">
        <title>Resolving the Mortierellaceae phylogeny through synthesis of multi-gene phylogenetics and phylogenomics.</title>
        <authorList>
            <person name="Vandepol N."/>
            <person name="Liber J."/>
            <person name="Desiro A."/>
            <person name="Na H."/>
            <person name="Kennedy M."/>
            <person name="Barry K."/>
            <person name="Grigoriev I.V."/>
            <person name="Miller A.N."/>
            <person name="O'Donnell K."/>
            <person name="Stajich J.E."/>
            <person name="Bonito G."/>
        </authorList>
    </citation>
    <scope>NUCLEOTIDE SEQUENCE</scope>
    <source>
        <strain evidence="2">KOD1015</strain>
    </source>
</reference>
<protein>
    <submittedName>
        <fullName evidence="2">Uncharacterized protein</fullName>
    </submittedName>
</protein>
<dbReference type="OrthoDB" id="2448468at2759"/>
<name>A0A9P6G3E4_9FUNG</name>
<feature type="region of interest" description="Disordered" evidence="1">
    <location>
        <begin position="75"/>
        <end position="104"/>
    </location>
</feature>
<proteinExistence type="predicted"/>
<sequence length="379" mass="41853">MQDVLKPLTSKVMKKADDPGKKTAMLLLDWLLTDYPHRELAAKCLSLDLLPANEKKTKLAALVILEHVLQQLSKPHAKVKKQQPDNDRSPAVQDPGVTVDDADSKETRCFKPEQLIEWISLLETVVKDDGSASIGSAGSMTRLTGLALDVSITMSQILAKQATTKIKEMEAESKSFLVVKLDAANKDDAWFKDPDSPCLCFARSMQSMQRIIKRVQSGDIPPSLRLLTAGLFLGHVESNFLTERILPSSEALRSTIFTLSTVVTAEDNPVGRNVAVLIQQLVSSTMDEADFAKISPQIVSLLDRETEISLTSARVVAQHAILFPQVVMPEILKPLRQHLNSQPSRVTDFKARNALGVVEALSDMNYFTKTLPSKEESLR</sequence>
<accession>A0A9P6G3E4</accession>
<organism evidence="2 3">
    <name type="scientific">Lunasporangiospora selenospora</name>
    <dbReference type="NCBI Taxonomy" id="979761"/>
    <lineage>
        <taxon>Eukaryota</taxon>
        <taxon>Fungi</taxon>
        <taxon>Fungi incertae sedis</taxon>
        <taxon>Mucoromycota</taxon>
        <taxon>Mortierellomycotina</taxon>
        <taxon>Mortierellomycetes</taxon>
        <taxon>Mortierellales</taxon>
        <taxon>Mortierellaceae</taxon>
        <taxon>Lunasporangiospora</taxon>
    </lineage>
</organism>
<keyword evidence="3" id="KW-1185">Reference proteome</keyword>
<evidence type="ECO:0000313" key="3">
    <source>
        <dbReference type="Proteomes" id="UP000780801"/>
    </source>
</evidence>
<dbReference type="Proteomes" id="UP000780801">
    <property type="component" value="Unassembled WGS sequence"/>
</dbReference>
<evidence type="ECO:0000256" key="1">
    <source>
        <dbReference type="SAM" id="MobiDB-lite"/>
    </source>
</evidence>